<dbReference type="Pfam" id="PF00498">
    <property type="entry name" value="FHA"/>
    <property type="match status" value="2"/>
</dbReference>
<feature type="domain" description="FHA" evidence="2">
    <location>
        <begin position="1123"/>
        <end position="1174"/>
    </location>
</feature>
<dbReference type="SMART" id="SM00240">
    <property type="entry name" value="FHA"/>
    <property type="match status" value="2"/>
</dbReference>
<feature type="non-terminal residue" evidence="3">
    <location>
        <position position="3148"/>
    </location>
</feature>
<dbReference type="CDD" id="cd00060">
    <property type="entry name" value="FHA"/>
    <property type="match status" value="2"/>
</dbReference>
<comment type="caution">
    <text evidence="3">The sequence shown here is derived from an EMBL/GenBank/DDBJ whole genome shotgun (WGS) entry which is preliminary data.</text>
</comment>
<dbReference type="PROSITE" id="PS50006">
    <property type="entry name" value="FHA_DOMAIN"/>
    <property type="match status" value="2"/>
</dbReference>
<evidence type="ECO:0000256" key="1">
    <source>
        <dbReference type="SAM" id="MobiDB-lite"/>
    </source>
</evidence>
<accession>A0A0G1U234</accession>
<dbReference type="Proteomes" id="UP000034739">
    <property type="component" value="Unassembled WGS sequence"/>
</dbReference>
<reference evidence="3 4" key="1">
    <citation type="journal article" date="2015" name="Nature">
        <title>rRNA introns, odd ribosomes, and small enigmatic genomes across a large radiation of phyla.</title>
        <authorList>
            <person name="Brown C.T."/>
            <person name="Hug L.A."/>
            <person name="Thomas B.C."/>
            <person name="Sharon I."/>
            <person name="Castelle C.J."/>
            <person name="Singh A."/>
            <person name="Wilkins M.J."/>
            <person name="Williams K.H."/>
            <person name="Banfield J.F."/>
        </authorList>
    </citation>
    <scope>NUCLEOTIDE SEQUENCE [LARGE SCALE GENOMIC DNA]</scope>
</reference>
<feature type="region of interest" description="Disordered" evidence="1">
    <location>
        <begin position="202"/>
        <end position="224"/>
    </location>
</feature>
<proteinExistence type="predicted"/>
<dbReference type="SUPFAM" id="SSF49879">
    <property type="entry name" value="SMAD/FHA domain"/>
    <property type="match status" value="2"/>
</dbReference>
<name>A0A0G1U234_9BACT</name>
<dbReference type="PANTHER" id="PTHR23308">
    <property type="entry name" value="NUCLEAR INHIBITOR OF PROTEIN PHOSPHATASE-1"/>
    <property type="match status" value="1"/>
</dbReference>
<dbReference type="EMBL" id="LCOY01000013">
    <property type="protein sequence ID" value="KKU88134.1"/>
    <property type="molecule type" value="Genomic_DNA"/>
</dbReference>
<dbReference type="InterPro" id="IPR050923">
    <property type="entry name" value="Cell_Proc_Reg/RNA_Proc"/>
</dbReference>
<dbReference type="InterPro" id="IPR008984">
    <property type="entry name" value="SMAD_FHA_dom_sf"/>
</dbReference>
<sequence length="3148" mass="348543">MTAKQRNEPLTVDDLTREAKSKGLRTLRLLEQESDVESGALYVYDETALQEHLERNKSILEAAGWPTTSEAFIRNLVVSAPQKTPLFDVIADAFADYTNPQRLKPGTPPASIPAPTAARQKEIEGARAAMNAYFTANKARLQAEAEVELTVVPKQEEAVIKGEMKDRVLNNLQLAAAKRVIFYELDVRVEKEVDKAIKAAQATVAARQPPPPPARGSAAERRAQRDQLVKETLEEIINSEPDQIITLNIDTSINDINEKSGATVTPRQRLQLETAFVGRSLAVILQQVADGALTDSQGRAKIGKLAKTFSEAAADVGKGIVAGLKDEWQEAVEQIATEQEAKELVRFLKLIHPLTNITTYLNEAQNILRRVRAEQAKEETVEAPKDAQGMTAPLENPRGSAAKDVITKLVKNLPDITIIEADLKSATLVSTGHFADVYILTKEIDGQTRRVAVKVFKDIYAESDAWLTRELRGALILSQLGIGPEVFGRVGMTIGGQQRLGFVMEAVDGESSIVANPAHITQQTVDDVRRAVELLVQAGYAMRDFETMVTSAGRAVVIDAGFLNESPTDDDRRDFREFELRIVLLELLKAKNFHFGTLVEEVFSSISPAGVKRIAPTSKQVQAIARALAAGPLSSVRSRLQSTQKPEMLLAILNESLVDMFGALVGMDEAAIQGLTDQLLPIVKALHGTYVEQFLTDLPTRWSTDTKGNDPKGQERTTQEGRIKQLRNEMGSVMGVGWVTQQKYPDVPALQYWDDASFTQLLAILRTKYGNGFSEIAPGVTLSDKNRAQLQLELSAAWQRAKLPQQILDAQQLRTNNAQREIVTTGLQAFIVSQLAKVSALGMAGDQHVLEALKALGAALGSAGLSGFERISAIATWQERLRQIDASPLSFHQLAQIYGAITTARQTLDGRIIAVERAEEAGGEVEPKEVEAPAENPILDEATWSTEGEKAYIAFISKAVKLLQEGTYDAAITLLSEDEAKGVAKGVGFELADDARGEIYHKEDLAGKTQMIANRQAYNSMFHMSGRIQLGWVSGNLTNNQKNNIALVYLEEWLHGLQELRAKNNPDNSNISNRGQREGTIDHEADVALFMSEQGIPLADVFVSRYGRSAYVSAAAKQNGTSRIIGRGDETDFRLPSVLPKVSRQHARIYYQNGAWYIEDLKSTNGTFVNGKKISGSQKIINGDTVSLADVVFTVKVSNDTVTLTDQTGVLGSLSISDTGAITSTIEERKMHDFSTVGSTKNYNPASPVNQRIALGRQPQGSNDALFTDSSVSRRHAELYVANGKWAVLDTGSGNGTFVNGGRIGEGYEVVARMLNNGDTIRLGQEVFLKIAIGKNNILTLTRVVAPAARPELLPSGQALMKLMEFDGDPDILTAQVGGLLAQEIAPYVQQLKPGTSIAKQQEIFTKIEAVLRTYDAQAKKDSGRVRSDLERSIALVRDILADAGFIDPATGKKAISKAGLIDLLIPSFKGNVPDWVRDTIDVFIDAHPGLALANRLYQAPENIDELKNTLKEFLQEVNKALTPYSKLPKVFNGIVSSAQFVIQTFPRSPTVWSPSFASIQAAKTHLTEAQQAISGKELDKARILLSKADKEIPPDSPLRPAIGDEYKAAQQALQRASAPEKPPEAPAEEARTIFELVNARTTDFTITISPDQVPAQLKLLIQQFAPIMKLVPSDIQVSATFDPSTQTWNVIGNISSREQTIELSLIPDEKNGFAFLKKELTGFGGLTFIIKVALTPKRALDLLNKKDPDVQKLDAYHKITRLALDASGNIILSGTTQTAPRTLEAPGLLTQLDEVAETAVVAVTKLAPETKASVVANLRILAKDIRAFETQGRTRDEALGEVLKKFHSDPFFQNYGLVKGYFFLHLSDPESYPLNIVGRGLSRTSTDKIRAWMVDQSEKKRELGLVQMEWLRELLDRFGIQLSLNELSLDHYPLIVGDNATFDQYGFGNDVVAFYDERLGLYVLRDRVTLSQAQRDKLDAIIFRILSHEVSHDMLRAYGPWMNDTGSEGLATGLMVMLEVFANNTSWEAAEQIIRGTVSSGYWSKYLFLRSQGSSPLGDLITRALAQGDDQRVAEGLLRFWQTTKDVKPVEGRIGRHGVAVVLGRHMIEAFGEMLNLTPEQTAGQRNLLTAFFEESLLNETPDQPFVRAVNVSASFSPEEMAQAQQALIEKVATLTVDDYAPDSPWAGWQDFVTALQHGSPIENALRQDVLNALVPIEGIFARARITERQGLPVDNTQADVEALFTKLLDRYAHVPFDRAVMSDLGGGTVFINQIIVTRGSTDIKTAWTEYVAKHGIDINASPSYLHPIRVPREGEVVDESKLEPVTSIHPDVFKWYTNALFVILKQPNPLNRNEETGEFVETEIARLFGTEDFGGPAFYGVVKRIDGSEAYAIEFLPDVITVKMSGGKLALEPPIDNPGMSDGEMRRRITPQVASQMWARFKQVLLAGYYPDDFQVLVDGAGRVYLFDPGEYKLLSQFFPNIALTEEGVEDFYRNFLSKTVFGSSFAELNKLAERNEEQYSLTVPVQSGGLALAAIPIATKVVRGGVVLVDSALNHPSWWQGMVAAARNVDDFVWSPVNRLVRQIYVDLRERFPESTALSRLAGVIPQAPSIVWFPGGANVSDIQPEDEAPETISDPLAQKRADERRLFEEGLRSLTESWQSLTNALTSGKTIGEFSISRALSQKLINDITLLEGRIQLSNKLKTSGQGTLTEADIRRYLEVMQRAYQGLTVDNVFKDAQARNSPLTREMIAQYEVDIEEFRTHFDDFLSSHLRMRELTNVQQLETEDGTVSIRDIWERMLREAGKTTQSTVPADYYERSKPEVLTFTTDGQERDVMLPVVAHSELRRTSDPKRVRARVIPVVHEMQFNDNNEPMYPFIVNELFFEDTSQTYQPVARHFDEITDITDALGLGYADFEFFGIGPFGEEVWGIILEEQTSAGWDRLESPPGPGTGGGEQPEETGYQRLERLIEDQRKDFQHYRTSKSDNRSTRLGDKYSTWLREYDRELFDAVVTEQNAPDQNPTPLDDFIGKKMPPNLLPTWKDMLQEGTGTGGEGQTRVEELQAMIGRQERNFSNLDATLGLEIAKKEKASVILDQDLGYTLLVLHRAILNAQKAGEITQEQKQELVMEVLRMVRRKYNMWLRGSY</sequence>
<evidence type="ECO:0000259" key="2">
    <source>
        <dbReference type="PROSITE" id="PS50006"/>
    </source>
</evidence>
<dbReference type="Gene3D" id="2.60.200.20">
    <property type="match status" value="2"/>
</dbReference>
<feature type="domain" description="FHA" evidence="2">
    <location>
        <begin position="1253"/>
        <end position="1304"/>
    </location>
</feature>
<organism evidence="3 4">
    <name type="scientific">Candidatus Gottesmanbacteria bacterium GW2011_GWA2_47_9</name>
    <dbReference type="NCBI Taxonomy" id="1618445"/>
    <lineage>
        <taxon>Bacteria</taxon>
        <taxon>Candidatus Gottesmaniibacteriota</taxon>
    </lineage>
</organism>
<protein>
    <recommendedName>
        <fullName evidence="2">FHA domain-containing protein</fullName>
    </recommendedName>
</protein>
<dbReference type="InterPro" id="IPR000253">
    <property type="entry name" value="FHA_dom"/>
</dbReference>
<evidence type="ECO:0000313" key="4">
    <source>
        <dbReference type="Proteomes" id="UP000034739"/>
    </source>
</evidence>
<feature type="region of interest" description="Disordered" evidence="1">
    <location>
        <begin position="378"/>
        <end position="397"/>
    </location>
</feature>
<evidence type="ECO:0000313" key="3">
    <source>
        <dbReference type="EMBL" id="KKU88134.1"/>
    </source>
</evidence>
<gene>
    <name evidence="3" type="ORF">UY16_C0013G0044</name>
</gene>